<gene>
    <name evidence="3" type="ordered locus">Snov_1717</name>
</gene>
<dbReference type="HOGENOM" id="CLU_1093763_0_0_5"/>
<feature type="chain" id="PRO_5003092627" description="Thioesterase domain-containing protein" evidence="2">
    <location>
        <begin position="25"/>
        <end position="254"/>
    </location>
</feature>
<dbReference type="eggNOG" id="ENOG5031517">
    <property type="taxonomic scope" value="Bacteria"/>
</dbReference>
<proteinExistence type="predicted"/>
<feature type="region of interest" description="Disordered" evidence="1">
    <location>
        <begin position="201"/>
        <end position="254"/>
    </location>
</feature>
<feature type="compositionally biased region" description="Low complexity" evidence="1">
    <location>
        <begin position="212"/>
        <end position="227"/>
    </location>
</feature>
<sequence length="254" mass="26306">MKLVKIALAALPAALLLGSASVWAQTPAVPPASPPAAEAPAPKPPLVLLLDGLGVYVESPYIGVSRLARPLQQQGFQTRTDSHLMYGTRGLVPDVIIGHSMGGEAALRYARQLVKSGYPAPLVITIDAAPTQPACAVPRCVNIAGPGFFKVPGAVNISAWASGARFVGHAQLPTHPAVQRLILQETGAWMAARRAKLARVAAAPKPAEKPTGKPAASPPQTASPARAYSWPQMWPAPSWTVPGASQPGTARNGG</sequence>
<evidence type="ECO:0000313" key="3">
    <source>
        <dbReference type="EMBL" id="ADH89022.1"/>
    </source>
</evidence>
<dbReference type="Proteomes" id="UP000006633">
    <property type="component" value="Chromosome"/>
</dbReference>
<dbReference type="RefSeq" id="WP_013166526.1">
    <property type="nucleotide sequence ID" value="NC_014217.1"/>
</dbReference>
<dbReference type="KEGG" id="sno:Snov_1717"/>
<feature type="signal peptide" evidence="2">
    <location>
        <begin position="1"/>
        <end position="24"/>
    </location>
</feature>
<keyword evidence="4" id="KW-1185">Reference proteome</keyword>
<protein>
    <recommendedName>
        <fullName evidence="5">Thioesterase domain-containing protein</fullName>
    </recommendedName>
</protein>
<organism evidence="3 4">
    <name type="scientific">Ancylobacter novellus (strain ATCC 8093 / DSM 506 / JCM 20403 / CCM 1077 / IAM 12100 / NBRC 12443 / NCIMB 10456)</name>
    <name type="common">Starkeya novella</name>
    <dbReference type="NCBI Taxonomy" id="639283"/>
    <lineage>
        <taxon>Bacteria</taxon>
        <taxon>Pseudomonadati</taxon>
        <taxon>Pseudomonadota</taxon>
        <taxon>Alphaproteobacteria</taxon>
        <taxon>Hyphomicrobiales</taxon>
        <taxon>Xanthobacteraceae</taxon>
        <taxon>Ancylobacter</taxon>
    </lineage>
</organism>
<reference evidence="3 4" key="1">
    <citation type="journal article" date="2012" name="Stand. Genomic Sci.">
        <title>Complete genome sequence of the facultatively chemolithoautotrophic and methylotrophic alpha Proteobacterium Starkeya novella type strain (ATCC 8093(T)).</title>
        <authorList>
            <person name="Kappler U."/>
            <person name="Davenport K."/>
            <person name="Beatson S."/>
            <person name="Lucas S."/>
            <person name="Lapidus A."/>
            <person name="Copeland A."/>
            <person name="Berry K.W."/>
            <person name="Glavina Del Rio T."/>
            <person name="Hammon N."/>
            <person name="Dalin E."/>
            <person name="Tice H."/>
            <person name="Pitluck S."/>
            <person name="Richardson P."/>
            <person name="Bruce D."/>
            <person name="Goodwin L.A."/>
            <person name="Han C."/>
            <person name="Tapia R."/>
            <person name="Detter J.C."/>
            <person name="Chang Y.J."/>
            <person name="Jeffries C.D."/>
            <person name="Land M."/>
            <person name="Hauser L."/>
            <person name="Kyrpides N.C."/>
            <person name="Goker M."/>
            <person name="Ivanova N."/>
            <person name="Klenk H.P."/>
            <person name="Woyke T."/>
        </authorList>
    </citation>
    <scope>NUCLEOTIDE SEQUENCE [LARGE SCALE GENOMIC DNA]</scope>
    <source>
        <strain evidence="4">ATCC 8093 / DSM 506 / JCM 20403 / CCM 1077 / IAM 12100 / NBRC 12443 / NCIMB 10456</strain>
    </source>
</reference>
<keyword evidence="2" id="KW-0732">Signal</keyword>
<name>D7AAL9_ANCN5</name>
<dbReference type="OrthoDB" id="8224553at2"/>
<dbReference type="EMBL" id="CP002026">
    <property type="protein sequence ID" value="ADH89022.1"/>
    <property type="molecule type" value="Genomic_DNA"/>
</dbReference>
<dbReference type="InterPro" id="IPR029058">
    <property type="entry name" value="AB_hydrolase_fold"/>
</dbReference>
<dbReference type="AlphaFoldDB" id="D7AAL9"/>
<evidence type="ECO:0000313" key="4">
    <source>
        <dbReference type="Proteomes" id="UP000006633"/>
    </source>
</evidence>
<dbReference type="SUPFAM" id="SSF53474">
    <property type="entry name" value="alpha/beta-Hydrolases"/>
    <property type="match status" value="1"/>
</dbReference>
<accession>D7AAL9</accession>
<evidence type="ECO:0000256" key="2">
    <source>
        <dbReference type="SAM" id="SignalP"/>
    </source>
</evidence>
<dbReference type="Gene3D" id="3.40.50.1820">
    <property type="entry name" value="alpha/beta hydrolase"/>
    <property type="match status" value="1"/>
</dbReference>
<evidence type="ECO:0008006" key="5">
    <source>
        <dbReference type="Google" id="ProtNLM"/>
    </source>
</evidence>
<evidence type="ECO:0000256" key="1">
    <source>
        <dbReference type="SAM" id="MobiDB-lite"/>
    </source>
</evidence>